<dbReference type="PATRIC" id="fig|1423776.4.peg.246"/>
<feature type="transmembrane region" description="Helical" evidence="6">
    <location>
        <begin position="37"/>
        <end position="61"/>
    </location>
</feature>
<evidence type="ECO:0000256" key="1">
    <source>
        <dbReference type="ARBA" id="ARBA00004127"/>
    </source>
</evidence>
<dbReference type="InterPro" id="IPR000620">
    <property type="entry name" value="EamA_dom"/>
</dbReference>
<feature type="domain" description="EamA" evidence="7">
    <location>
        <begin position="9"/>
        <end position="148"/>
    </location>
</feature>
<dbReference type="PANTHER" id="PTHR32322:SF2">
    <property type="entry name" value="EAMA DOMAIN-CONTAINING PROTEIN"/>
    <property type="match status" value="1"/>
</dbReference>
<protein>
    <submittedName>
        <fullName evidence="8">DMT family permease</fullName>
    </submittedName>
</protein>
<keyword evidence="5 6" id="KW-0472">Membrane</keyword>
<comment type="similarity">
    <text evidence="2">Belongs to the EamA transporter family.</text>
</comment>
<feature type="transmembrane region" description="Helical" evidence="6">
    <location>
        <begin position="103"/>
        <end position="123"/>
    </location>
</feature>
<dbReference type="Proteomes" id="UP000051160">
    <property type="component" value="Unassembled WGS sequence"/>
</dbReference>
<feature type="transmembrane region" description="Helical" evidence="6">
    <location>
        <begin position="12"/>
        <end position="31"/>
    </location>
</feature>
<organism evidence="8 9">
    <name type="scientific">Secundilactobacillus odoratitofui DSM 19909 = JCM 15043</name>
    <dbReference type="NCBI Taxonomy" id="1423776"/>
    <lineage>
        <taxon>Bacteria</taxon>
        <taxon>Bacillati</taxon>
        <taxon>Bacillota</taxon>
        <taxon>Bacilli</taxon>
        <taxon>Lactobacillales</taxon>
        <taxon>Lactobacillaceae</taxon>
        <taxon>Secundilactobacillus</taxon>
    </lineage>
</organism>
<feature type="domain" description="EamA" evidence="7">
    <location>
        <begin position="162"/>
        <end position="294"/>
    </location>
</feature>
<evidence type="ECO:0000256" key="6">
    <source>
        <dbReference type="SAM" id="Phobius"/>
    </source>
</evidence>
<reference evidence="8 9" key="1">
    <citation type="journal article" date="2015" name="Genome Announc.">
        <title>Expanding the biotechnology potential of lactobacilli through comparative genomics of 213 strains and associated genera.</title>
        <authorList>
            <person name="Sun Z."/>
            <person name="Harris H.M."/>
            <person name="McCann A."/>
            <person name="Guo C."/>
            <person name="Argimon S."/>
            <person name="Zhang W."/>
            <person name="Yang X."/>
            <person name="Jeffery I.B."/>
            <person name="Cooney J.C."/>
            <person name="Kagawa T.F."/>
            <person name="Liu W."/>
            <person name="Song Y."/>
            <person name="Salvetti E."/>
            <person name="Wrobel A."/>
            <person name="Rasinkangas P."/>
            <person name="Parkhill J."/>
            <person name="Rea M.C."/>
            <person name="O'Sullivan O."/>
            <person name="Ritari J."/>
            <person name="Douillard F.P."/>
            <person name="Paul Ross R."/>
            <person name="Yang R."/>
            <person name="Briner A.E."/>
            <person name="Felis G.E."/>
            <person name="de Vos W.M."/>
            <person name="Barrangou R."/>
            <person name="Klaenhammer T.R."/>
            <person name="Caufield P.W."/>
            <person name="Cui Y."/>
            <person name="Zhang H."/>
            <person name="O'Toole P.W."/>
        </authorList>
    </citation>
    <scope>NUCLEOTIDE SEQUENCE [LARGE SCALE GENOMIC DNA]</scope>
    <source>
        <strain evidence="8 9">DSM 19909</strain>
    </source>
</reference>
<evidence type="ECO:0000313" key="9">
    <source>
        <dbReference type="Proteomes" id="UP000051160"/>
    </source>
</evidence>
<feature type="transmembrane region" description="Helical" evidence="6">
    <location>
        <begin position="160"/>
        <end position="179"/>
    </location>
</feature>
<proteinExistence type="inferred from homology"/>
<feature type="transmembrane region" description="Helical" evidence="6">
    <location>
        <begin position="73"/>
        <end position="97"/>
    </location>
</feature>
<evidence type="ECO:0000256" key="3">
    <source>
        <dbReference type="ARBA" id="ARBA00022692"/>
    </source>
</evidence>
<dbReference type="GO" id="GO:0016020">
    <property type="term" value="C:membrane"/>
    <property type="evidence" value="ECO:0007669"/>
    <property type="project" value="UniProtKB-SubCell"/>
</dbReference>
<evidence type="ECO:0000259" key="7">
    <source>
        <dbReference type="Pfam" id="PF00892"/>
    </source>
</evidence>
<dbReference type="InterPro" id="IPR050638">
    <property type="entry name" value="AA-Vitamin_Transporters"/>
</dbReference>
<evidence type="ECO:0000256" key="5">
    <source>
        <dbReference type="ARBA" id="ARBA00023136"/>
    </source>
</evidence>
<evidence type="ECO:0000256" key="2">
    <source>
        <dbReference type="ARBA" id="ARBA00007362"/>
    </source>
</evidence>
<keyword evidence="4 6" id="KW-1133">Transmembrane helix</keyword>
<dbReference type="OrthoDB" id="9810818at2"/>
<evidence type="ECO:0000256" key="4">
    <source>
        <dbReference type="ARBA" id="ARBA00022989"/>
    </source>
</evidence>
<dbReference type="PANTHER" id="PTHR32322">
    <property type="entry name" value="INNER MEMBRANE TRANSPORTER"/>
    <property type="match status" value="1"/>
</dbReference>
<sequence>MTKSNHVTKGIMLALIASAMWGISGTVLQFISQNQNIPAAWFLSARTLGAGVVLLLIGGVMTRGRIWGVFKSWRLAGWLIAYAIFGLGANLLTFYMSVQTGNAASATILQYLSPLFIVIGGLVFKRQIPLRSDLIAFVVSALGVFLAITKGNVSELAIPMNALLWGVGSGITAAFYVVLPRPVVEAGESPILILGWGTLIAGVLFNLHQPIWVNPPHITSTLIMSMATVIIVGTIMPFCLLLFSANYAPSDVISIVDAAQPVMTFILSVLFLHLSISMVEVAGSVLVVVAIYLLQRGRKLNEMRRQEQF</sequence>
<gene>
    <name evidence="8" type="ORF">FD04_GL000246</name>
</gene>
<feature type="transmembrane region" description="Helical" evidence="6">
    <location>
        <begin position="130"/>
        <end position="148"/>
    </location>
</feature>
<dbReference type="Pfam" id="PF00892">
    <property type="entry name" value="EamA"/>
    <property type="match status" value="2"/>
</dbReference>
<dbReference type="RefSeq" id="WP_054699520.1">
    <property type="nucleotide sequence ID" value="NZ_AZEE01000027.1"/>
</dbReference>
<keyword evidence="9" id="KW-1185">Reference proteome</keyword>
<evidence type="ECO:0000313" key="8">
    <source>
        <dbReference type="EMBL" id="KRK98514.1"/>
    </source>
</evidence>
<comment type="subcellular location">
    <subcellularLocation>
        <location evidence="1">Endomembrane system</location>
        <topology evidence="1">Multi-pass membrane protein</topology>
    </subcellularLocation>
</comment>
<name>A0A0R1M236_9LACO</name>
<feature type="transmembrane region" description="Helical" evidence="6">
    <location>
        <begin position="252"/>
        <end position="272"/>
    </location>
</feature>
<comment type="caution">
    <text evidence="8">The sequence shown here is derived from an EMBL/GenBank/DDBJ whole genome shotgun (WGS) entry which is preliminary data.</text>
</comment>
<dbReference type="EMBL" id="AZEE01000027">
    <property type="protein sequence ID" value="KRK98514.1"/>
    <property type="molecule type" value="Genomic_DNA"/>
</dbReference>
<feature type="transmembrane region" description="Helical" evidence="6">
    <location>
        <begin position="223"/>
        <end position="245"/>
    </location>
</feature>
<dbReference type="AlphaFoldDB" id="A0A0R1M236"/>
<keyword evidence="3 6" id="KW-0812">Transmembrane</keyword>
<dbReference type="InterPro" id="IPR037185">
    <property type="entry name" value="EmrE-like"/>
</dbReference>
<feature type="transmembrane region" description="Helical" evidence="6">
    <location>
        <begin position="278"/>
        <end position="295"/>
    </location>
</feature>
<dbReference type="SUPFAM" id="SSF103481">
    <property type="entry name" value="Multidrug resistance efflux transporter EmrE"/>
    <property type="match status" value="2"/>
</dbReference>
<feature type="transmembrane region" description="Helical" evidence="6">
    <location>
        <begin position="191"/>
        <end position="211"/>
    </location>
</feature>
<accession>A0A0R1M236</accession>